<evidence type="ECO:0000313" key="1">
    <source>
        <dbReference type="EMBL" id="KAI4353798.1"/>
    </source>
</evidence>
<sequence>MEFLYVLFDRTLDIVLKPVGQELGYLFCYKSKVKELNENAEGLQRERERLQHEVEDADRNGKRIHAPVSDWLLKVDEIFLKTEEFQKDGSNAKTKCSNCLFPNLIVRHRLGKRVAKLALDVDKLLKDSKFGEVSYRPSPTWVGSIFSEISYESLKSRNETVEEIMKALTDSSARTIGIYGQGGVGKTTLVKEVARRALEMKLFKVVVMAVVTRNPQIKYIQGQIADMLGMTLEEETEIGRAGQLRERLKKDKENTLVILDDLWDGLDLNKLGVPLHNDHFIQSVKNGFAIPGNMSEKEESSDNNRGCKILLTSRSKEVLSTQMDVNENSIFSVGVLEEKEAEIAQEGCWTA</sequence>
<reference evidence="1 2" key="1">
    <citation type="journal article" date="2022" name="DNA Res.">
        <title>Chromosomal-level genome assembly of the orchid tree Bauhinia variegata (Leguminosae; Cercidoideae) supports the allotetraploid origin hypothesis of Bauhinia.</title>
        <authorList>
            <person name="Zhong Y."/>
            <person name="Chen Y."/>
            <person name="Zheng D."/>
            <person name="Pang J."/>
            <person name="Liu Y."/>
            <person name="Luo S."/>
            <person name="Meng S."/>
            <person name="Qian L."/>
            <person name="Wei D."/>
            <person name="Dai S."/>
            <person name="Zhou R."/>
        </authorList>
    </citation>
    <scope>NUCLEOTIDE SEQUENCE [LARGE SCALE GENOMIC DNA]</scope>
    <source>
        <strain evidence="1">BV-YZ2020</strain>
    </source>
</reference>
<keyword evidence="2" id="KW-1185">Reference proteome</keyword>
<protein>
    <submittedName>
        <fullName evidence="1">Uncharacterized protein</fullName>
    </submittedName>
</protein>
<gene>
    <name evidence="1" type="ORF">L6164_002725</name>
</gene>
<proteinExistence type="predicted"/>
<dbReference type="EMBL" id="CM039427">
    <property type="protein sequence ID" value="KAI4353798.1"/>
    <property type="molecule type" value="Genomic_DNA"/>
</dbReference>
<evidence type="ECO:0000313" key="2">
    <source>
        <dbReference type="Proteomes" id="UP000828941"/>
    </source>
</evidence>
<accession>A0ACB9PZ35</accession>
<name>A0ACB9PZ35_BAUVA</name>
<comment type="caution">
    <text evidence="1">The sequence shown here is derived from an EMBL/GenBank/DDBJ whole genome shotgun (WGS) entry which is preliminary data.</text>
</comment>
<organism evidence="1 2">
    <name type="scientific">Bauhinia variegata</name>
    <name type="common">Purple orchid tree</name>
    <name type="synonym">Phanera variegata</name>
    <dbReference type="NCBI Taxonomy" id="167791"/>
    <lineage>
        <taxon>Eukaryota</taxon>
        <taxon>Viridiplantae</taxon>
        <taxon>Streptophyta</taxon>
        <taxon>Embryophyta</taxon>
        <taxon>Tracheophyta</taxon>
        <taxon>Spermatophyta</taxon>
        <taxon>Magnoliopsida</taxon>
        <taxon>eudicotyledons</taxon>
        <taxon>Gunneridae</taxon>
        <taxon>Pentapetalae</taxon>
        <taxon>rosids</taxon>
        <taxon>fabids</taxon>
        <taxon>Fabales</taxon>
        <taxon>Fabaceae</taxon>
        <taxon>Cercidoideae</taxon>
        <taxon>Cercideae</taxon>
        <taxon>Bauhiniinae</taxon>
        <taxon>Bauhinia</taxon>
    </lineage>
</organism>
<dbReference type="Proteomes" id="UP000828941">
    <property type="component" value="Chromosome 2"/>
</dbReference>